<keyword evidence="6" id="KW-1185">Reference proteome</keyword>
<keyword evidence="1" id="KW-0175">Coiled coil</keyword>
<feature type="compositionally biased region" description="Low complexity" evidence="3">
    <location>
        <begin position="103"/>
        <end position="115"/>
    </location>
</feature>
<dbReference type="AlphaFoldDB" id="A0A4S8JU05"/>
<dbReference type="PANTHER" id="PTHR32258">
    <property type="entry name" value="PROTEIN NETWORKED 4A"/>
    <property type="match status" value="1"/>
</dbReference>
<dbReference type="EMBL" id="PYDT01000003">
    <property type="protein sequence ID" value="THU65664.1"/>
    <property type="molecule type" value="Genomic_DNA"/>
</dbReference>
<proteinExistence type="inferred from homology"/>
<dbReference type="Pfam" id="PF07765">
    <property type="entry name" value="KIP1"/>
    <property type="match status" value="1"/>
</dbReference>
<evidence type="ECO:0000256" key="2">
    <source>
        <dbReference type="ARBA" id="ARBA00038006"/>
    </source>
</evidence>
<reference evidence="5 6" key="1">
    <citation type="journal article" date="2019" name="Nat. Plants">
        <title>Genome sequencing of Musa balbisiana reveals subgenome evolution and function divergence in polyploid bananas.</title>
        <authorList>
            <person name="Yao X."/>
        </authorList>
    </citation>
    <scope>NUCLEOTIDE SEQUENCE [LARGE SCALE GENOMIC DNA]</scope>
    <source>
        <strain evidence="6">cv. DH-PKW</strain>
        <tissue evidence="5">Leaves</tissue>
    </source>
</reference>
<evidence type="ECO:0000313" key="5">
    <source>
        <dbReference type="EMBL" id="THU65664.1"/>
    </source>
</evidence>
<dbReference type="InterPro" id="IPR051861">
    <property type="entry name" value="NET_actin-binding_domain"/>
</dbReference>
<dbReference type="InterPro" id="IPR011684">
    <property type="entry name" value="NAB"/>
</dbReference>
<protein>
    <recommendedName>
        <fullName evidence="4">NAB domain-containing protein</fullName>
    </recommendedName>
</protein>
<dbReference type="GO" id="GO:0003779">
    <property type="term" value="F:actin binding"/>
    <property type="evidence" value="ECO:0007669"/>
    <property type="project" value="InterPro"/>
</dbReference>
<sequence length="201" mass="22144">MAVARTCGSSTCPPWLQAALADIEQRVQSLAVNVPDDPESDLFAVRAENYYEKQPQLIALLHDLHHRNLYLADRFSQSLIRRNHRRASSVPSDLDAEDDPDLSDSVSSDAESSLSFQPLPSQARSRDTSLAVAGADLDMIVAELVVAAVERDLLAAEGAEAERLLAESARKIDLQGIQRSDSPPGSSETDKRLFLMFWIRD</sequence>
<dbReference type="STRING" id="52838.A0A4S8JU05"/>
<evidence type="ECO:0000259" key="4">
    <source>
        <dbReference type="PROSITE" id="PS51774"/>
    </source>
</evidence>
<evidence type="ECO:0000256" key="3">
    <source>
        <dbReference type="SAM" id="MobiDB-lite"/>
    </source>
</evidence>
<gene>
    <name evidence="5" type="ORF">C4D60_Mb05t06020</name>
</gene>
<dbReference type="Proteomes" id="UP000317650">
    <property type="component" value="Chromosome 5"/>
</dbReference>
<feature type="domain" description="NAB" evidence="4">
    <location>
        <begin position="1"/>
        <end position="82"/>
    </location>
</feature>
<comment type="caution">
    <text evidence="5">The sequence shown here is derived from an EMBL/GenBank/DDBJ whole genome shotgun (WGS) entry which is preliminary data.</text>
</comment>
<accession>A0A4S8JU05</accession>
<organism evidence="5 6">
    <name type="scientific">Musa balbisiana</name>
    <name type="common">Banana</name>
    <dbReference type="NCBI Taxonomy" id="52838"/>
    <lineage>
        <taxon>Eukaryota</taxon>
        <taxon>Viridiplantae</taxon>
        <taxon>Streptophyta</taxon>
        <taxon>Embryophyta</taxon>
        <taxon>Tracheophyta</taxon>
        <taxon>Spermatophyta</taxon>
        <taxon>Magnoliopsida</taxon>
        <taxon>Liliopsida</taxon>
        <taxon>Zingiberales</taxon>
        <taxon>Musaceae</taxon>
        <taxon>Musa</taxon>
    </lineage>
</organism>
<dbReference type="PROSITE" id="PS51774">
    <property type="entry name" value="NAB"/>
    <property type="match status" value="1"/>
</dbReference>
<feature type="region of interest" description="Disordered" evidence="3">
    <location>
        <begin position="86"/>
        <end position="121"/>
    </location>
</feature>
<dbReference type="PANTHER" id="PTHR32258:SF26">
    <property type="entry name" value="KINASE INTERACTING (KIP1-LIKE) FAMILY PROTEIN"/>
    <property type="match status" value="1"/>
</dbReference>
<evidence type="ECO:0000256" key="1">
    <source>
        <dbReference type="ARBA" id="ARBA00023054"/>
    </source>
</evidence>
<name>A0A4S8JU05_MUSBA</name>
<comment type="similarity">
    <text evidence="2">Belongs to the NET family.</text>
</comment>
<evidence type="ECO:0000313" key="6">
    <source>
        <dbReference type="Proteomes" id="UP000317650"/>
    </source>
</evidence>